<dbReference type="InterPro" id="IPR015915">
    <property type="entry name" value="Kelch-typ_b-propeller"/>
</dbReference>
<proteinExistence type="predicted"/>
<dbReference type="SUPFAM" id="SSF101898">
    <property type="entry name" value="NHL repeat"/>
    <property type="match status" value="1"/>
</dbReference>
<name>A0A5J9WFB8_9POAL</name>
<dbReference type="PANTHER" id="PTHR35546:SF48">
    <property type="entry name" value="F-BOX DOMAIN-CONTAINING PROTEIN"/>
    <property type="match status" value="1"/>
</dbReference>
<feature type="domain" description="F-box" evidence="1">
    <location>
        <begin position="74"/>
        <end position="114"/>
    </location>
</feature>
<dbReference type="Proteomes" id="UP000324897">
    <property type="component" value="Chromosome 5"/>
</dbReference>
<dbReference type="InterPro" id="IPR017451">
    <property type="entry name" value="F-box-assoc_interact_dom"/>
</dbReference>
<sequence length="399" mass="45633">LEWRNSPTRRLYVPRSRLAPAPARPPSVPSPSIPLGAAVTSSHIRFSSPLFFSLIFDHRMAKRSRKKKQRMPTLSDDLIVESLCRVPYRSLCRFKCVSRSWLALCSDPDIRKKSPQTLSGFFCYARDRDDGCCSGLLLCSGWKSSCSGFDDYVVCNPATQKWTVLPDTGEQPNVVHTFCLGFDPSMPSRFYVFLFVRDSSRDLGRVKIYSSETGAWISRQHEWGDSIRLKDDVVPVFFNGTLYAVTSGLSLITVDTEGTTWRKIRMPHRSLRTRFEEVEVFIAHSQGRLYATHIDFHEDNVLSVWQFEADGNEQWSLKHTASITRLLGRRKNGYNEYYQVISAHPERNLILLTGGMGDELLAFDLDNQEVRAICTLEKYFQAPMLPYIPCFAEWPSDGR</sequence>
<dbReference type="EMBL" id="RWGY01000004">
    <property type="protein sequence ID" value="TVU46645.1"/>
    <property type="molecule type" value="Genomic_DNA"/>
</dbReference>
<dbReference type="Pfam" id="PF24750">
    <property type="entry name" value="b-prop_At3g26010-like"/>
    <property type="match status" value="1"/>
</dbReference>
<comment type="caution">
    <text evidence="2">The sequence shown here is derived from an EMBL/GenBank/DDBJ whole genome shotgun (WGS) entry which is preliminary data.</text>
</comment>
<dbReference type="AlphaFoldDB" id="A0A5J9WFB8"/>
<dbReference type="SUPFAM" id="SSF81383">
    <property type="entry name" value="F-box domain"/>
    <property type="match status" value="1"/>
</dbReference>
<dbReference type="InterPro" id="IPR056592">
    <property type="entry name" value="Beta-prop_At3g26010-like"/>
</dbReference>
<dbReference type="InterPro" id="IPR036047">
    <property type="entry name" value="F-box-like_dom_sf"/>
</dbReference>
<evidence type="ECO:0000313" key="3">
    <source>
        <dbReference type="Proteomes" id="UP000324897"/>
    </source>
</evidence>
<dbReference type="NCBIfam" id="TIGR01640">
    <property type="entry name" value="F_box_assoc_1"/>
    <property type="match status" value="1"/>
</dbReference>
<organism evidence="2 3">
    <name type="scientific">Eragrostis curvula</name>
    <name type="common">weeping love grass</name>
    <dbReference type="NCBI Taxonomy" id="38414"/>
    <lineage>
        <taxon>Eukaryota</taxon>
        <taxon>Viridiplantae</taxon>
        <taxon>Streptophyta</taxon>
        <taxon>Embryophyta</taxon>
        <taxon>Tracheophyta</taxon>
        <taxon>Spermatophyta</taxon>
        <taxon>Magnoliopsida</taxon>
        <taxon>Liliopsida</taxon>
        <taxon>Poales</taxon>
        <taxon>Poaceae</taxon>
        <taxon>PACMAD clade</taxon>
        <taxon>Chloridoideae</taxon>
        <taxon>Eragrostideae</taxon>
        <taxon>Eragrostidinae</taxon>
        <taxon>Eragrostis</taxon>
    </lineage>
</organism>
<evidence type="ECO:0000259" key="1">
    <source>
        <dbReference type="SMART" id="SM00256"/>
    </source>
</evidence>
<keyword evidence="3" id="KW-1185">Reference proteome</keyword>
<gene>
    <name evidence="2" type="ORF">EJB05_06192</name>
</gene>
<feature type="non-terminal residue" evidence="2">
    <location>
        <position position="1"/>
    </location>
</feature>
<reference evidence="2 3" key="1">
    <citation type="journal article" date="2019" name="Sci. Rep.">
        <title>A high-quality genome of Eragrostis curvula grass provides insights into Poaceae evolution and supports new strategies to enhance forage quality.</title>
        <authorList>
            <person name="Carballo J."/>
            <person name="Santos B.A.C.M."/>
            <person name="Zappacosta D."/>
            <person name="Garbus I."/>
            <person name="Selva J.P."/>
            <person name="Gallo C.A."/>
            <person name="Diaz A."/>
            <person name="Albertini E."/>
            <person name="Caccamo M."/>
            <person name="Echenique V."/>
        </authorList>
    </citation>
    <scope>NUCLEOTIDE SEQUENCE [LARGE SCALE GENOMIC DNA]</scope>
    <source>
        <strain evidence="3">cv. Victoria</strain>
        <tissue evidence="2">Leaf</tissue>
    </source>
</reference>
<protein>
    <recommendedName>
        <fullName evidence="1">F-box domain-containing protein</fullName>
    </recommendedName>
</protein>
<dbReference type="Pfam" id="PF00646">
    <property type="entry name" value="F-box"/>
    <property type="match status" value="1"/>
</dbReference>
<evidence type="ECO:0000313" key="2">
    <source>
        <dbReference type="EMBL" id="TVU46645.1"/>
    </source>
</evidence>
<dbReference type="InterPro" id="IPR001810">
    <property type="entry name" value="F-box_dom"/>
</dbReference>
<dbReference type="Gene3D" id="2.120.10.80">
    <property type="entry name" value="Kelch-type beta propeller"/>
    <property type="match status" value="1"/>
</dbReference>
<dbReference type="SMART" id="SM00256">
    <property type="entry name" value="FBOX"/>
    <property type="match status" value="1"/>
</dbReference>
<accession>A0A5J9WFB8</accession>
<dbReference type="PANTHER" id="PTHR35546">
    <property type="entry name" value="F-BOX PROTEIN INTERACTION DOMAIN PROTEIN-RELATED"/>
    <property type="match status" value="1"/>
</dbReference>
<dbReference type="InterPro" id="IPR055290">
    <property type="entry name" value="At3g26010-like"/>
</dbReference>
<dbReference type="OrthoDB" id="605328at2759"/>